<feature type="domain" description="RsmI HTH" evidence="8">
    <location>
        <begin position="254"/>
        <end position="298"/>
    </location>
</feature>
<dbReference type="InterPro" id="IPR014776">
    <property type="entry name" value="4pyrrole_Mease_sub2"/>
</dbReference>
<comment type="function">
    <text evidence="6">Catalyzes the 2'-O-methylation of the ribose of cytidine 1402 (C1402) in 16S rRNA.</text>
</comment>
<protein>
    <recommendedName>
        <fullName evidence="6">Ribosomal RNA small subunit methyltransferase I</fullName>
        <ecNumber evidence="6">2.1.1.198</ecNumber>
    </recommendedName>
    <alternativeName>
        <fullName evidence="6">16S rRNA 2'-O-ribose C1402 methyltransferase</fullName>
    </alternativeName>
    <alternativeName>
        <fullName evidence="6">rRNA (cytidine-2'-O-)-methyltransferase RsmI</fullName>
    </alternativeName>
</protein>
<keyword evidence="2 6" id="KW-0698">rRNA processing</keyword>
<evidence type="ECO:0000259" key="7">
    <source>
        <dbReference type="Pfam" id="PF00590"/>
    </source>
</evidence>
<dbReference type="NCBIfam" id="TIGR00096">
    <property type="entry name" value="16S rRNA (cytidine(1402)-2'-O)-methyltransferase"/>
    <property type="match status" value="1"/>
</dbReference>
<dbReference type="HAMAP" id="MF_01877">
    <property type="entry name" value="16SrRNA_methyltr_I"/>
    <property type="match status" value="1"/>
</dbReference>
<keyword evidence="5 6" id="KW-0949">S-adenosyl-L-methionine</keyword>
<accession>A0A4R6RH58</accession>
<evidence type="ECO:0000256" key="4">
    <source>
        <dbReference type="ARBA" id="ARBA00022679"/>
    </source>
</evidence>
<comment type="caution">
    <text evidence="9">The sequence shown here is derived from an EMBL/GenBank/DDBJ whole genome shotgun (WGS) entry which is preliminary data.</text>
</comment>
<evidence type="ECO:0000256" key="3">
    <source>
        <dbReference type="ARBA" id="ARBA00022603"/>
    </source>
</evidence>
<dbReference type="PANTHER" id="PTHR46111:SF1">
    <property type="entry name" value="RIBOSOMAL RNA SMALL SUBUNIT METHYLTRANSFERASE I"/>
    <property type="match status" value="1"/>
</dbReference>
<dbReference type="SUPFAM" id="SSF53790">
    <property type="entry name" value="Tetrapyrrole methylase"/>
    <property type="match status" value="1"/>
</dbReference>
<dbReference type="PROSITE" id="PS01296">
    <property type="entry name" value="RSMI"/>
    <property type="match status" value="1"/>
</dbReference>
<organism evidence="9 10">
    <name type="scientific">Oharaeibacter diazotrophicus</name>
    <dbReference type="NCBI Taxonomy" id="1920512"/>
    <lineage>
        <taxon>Bacteria</taxon>
        <taxon>Pseudomonadati</taxon>
        <taxon>Pseudomonadota</taxon>
        <taxon>Alphaproteobacteria</taxon>
        <taxon>Hyphomicrobiales</taxon>
        <taxon>Pleomorphomonadaceae</taxon>
        <taxon>Oharaeibacter</taxon>
    </lineage>
</organism>
<dbReference type="InterPro" id="IPR000878">
    <property type="entry name" value="4pyrrol_Mease"/>
</dbReference>
<comment type="catalytic activity">
    <reaction evidence="6">
        <text>cytidine(1402) in 16S rRNA + S-adenosyl-L-methionine = 2'-O-methylcytidine(1402) in 16S rRNA + S-adenosyl-L-homocysteine + H(+)</text>
        <dbReference type="Rhea" id="RHEA:42924"/>
        <dbReference type="Rhea" id="RHEA-COMP:10285"/>
        <dbReference type="Rhea" id="RHEA-COMP:10286"/>
        <dbReference type="ChEBI" id="CHEBI:15378"/>
        <dbReference type="ChEBI" id="CHEBI:57856"/>
        <dbReference type="ChEBI" id="CHEBI:59789"/>
        <dbReference type="ChEBI" id="CHEBI:74495"/>
        <dbReference type="ChEBI" id="CHEBI:82748"/>
        <dbReference type="EC" id="2.1.1.198"/>
    </reaction>
</comment>
<dbReference type="AlphaFoldDB" id="A0A4R6RH58"/>
<name>A0A4R6RH58_9HYPH</name>
<evidence type="ECO:0000256" key="5">
    <source>
        <dbReference type="ARBA" id="ARBA00022691"/>
    </source>
</evidence>
<dbReference type="EC" id="2.1.1.198" evidence="6"/>
<keyword evidence="1 6" id="KW-0963">Cytoplasm</keyword>
<dbReference type="InterPro" id="IPR053910">
    <property type="entry name" value="RsmI_HTH"/>
</dbReference>
<dbReference type="PIRSF" id="PIRSF005917">
    <property type="entry name" value="MTase_YraL"/>
    <property type="match status" value="1"/>
</dbReference>
<dbReference type="EMBL" id="SNXY01000007">
    <property type="protein sequence ID" value="TDP84986.1"/>
    <property type="molecule type" value="Genomic_DNA"/>
</dbReference>
<dbReference type="InterPro" id="IPR014777">
    <property type="entry name" value="4pyrrole_Mease_sub1"/>
</dbReference>
<evidence type="ECO:0000256" key="6">
    <source>
        <dbReference type="HAMAP-Rule" id="MF_01877"/>
    </source>
</evidence>
<comment type="similarity">
    <text evidence="6">Belongs to the methyltransferase superfamily. RsmI family.</text>
</comment>
<sequence>MADPNAPSAATFTYAIDGHGFRARPIEAGLYPVATPIGNLGDVSLRALEVLAAADVVVCEDTRVSRTLLDRYGIARPLAPYHDHNAARERPRLLAMLRGGMSVALISDAGTPLVSDPGYKLVEEALAEGIKVVPVPGASAILAALVAAGLPTDAFTFLGFLPPKTAGRRARLAAFADVPTTLVLYEAPHRAAEALADMAAVLGADRPGALARELTKRFEEVRRGTLGDLAAGALADPPRGEIVLVAGPPPERVAAVDDVDALLAAALATTGPGQAAAEVAKATGRPRKEVYARALALRPLLGGGEDDDGEG</sequence>
<evidence type="ECO:0000313" key="9">
    <source>
        <dbReference type="EMBL" id="TDP84986.1"/>
    </source>
</evidence>
<evidence type="ECO:0000313" key="10">
    <source>
        <dbReference type="Proteomes" id="UP000294547"/>
    </source>
</evidence>
<dbReference type="InterPro" id="IPR035996">
    <property type="entry name" value="4pyrrol_Methylase_sf"/>
</dbReference>
<dbReference type="PANTHER" id="PTHR46111">
    <property type="entry name" value="RIBOSOMAL RNA SMALL SUBUNIT METHYLTRANSFERASE I"/>
    <property type="match status" value="1"/>
</dbReference>
<keyword evidence="3 6" id="KW-0489">Methyltransferase</keyword>
<dbReference type="Gene3D" id="3.30.950.10">
    <property type="entry name" value="Methyltransferase, Cobalt-precorrin-4 Transmethylase, Domain 2"/>
    <property type="match status" value="1"/>
</dbReference>
<dbReference type="CDD" id="cd11648">
    <property type="entry name" value="RsmI"/>
    <property type="match status" value="1"/>
</dbReference>
<dbReference type="Gene3D" id="3.40.1010.10">
    <property type="entry name" value="Cobalt-precorrin-4 Transmethylase, Domain 1"/>
    <property type="match status" value="1"/>
</dbReference>
<dbReference type="Proteomes" id="UP000294547">
    <property type="component" value="Unassembled WGS sequence"/>
</dbReference>
<keyword evidence="4 6" id="KW-0808">Transferase</keyword>
<dbReference type="InterPro" id="IPR008189">
    <property type="entry name" value="rRNA_ssu_MeTfrase_I"/>
</dbReference>
<feature type="domain" description="Tetrapyrrole methylase" evidence="7">
    <location>
        <begin position="30"/>
        <end position="230"/>
    </location>
</feature>
<dbReference type="FunFam" id="3.30.950.10:FF:000002">
    <property type="entry name" value="Ribosomal RNA small subunit methyltransferase I"/>
    <property type="match status" value="1"/>
</dbReference>
<dbReference type="InterPro" id="IPR018063">
    <property type="entry name" value="SAM_MeTrfase_RsmI_CS"/>
</dbReference>
<keyword evidence="10" id="KW-1185">Reference proteome</keyword>
<comment type="subcellular location">
    <subcellularLocation>
        <location evidence="6">Cytoplasm</location>
    </subcellularLocation>
</comment>
<dbReference type="GO" id="GO:0005737">
    <property type="term" value="C:cytoplasm"/>
    <property type="evidence" value="ECO:0007669"/>
    <property type="project" value="UniProtKB-SubCell"/>
</dbReference>
<reference evidence="9 10" key="1">
    <citation type="submission" date="2019-03" db="EMBL/GenBank/DDBJ databases">
        <title>Genomic Encyclopedia of Type Strains, Phase IV (KMG-IV): sequencing the most valuable type-strain genomes for metagenomic binning, comparative biology and taxonomic classification.</title>
        <authorList>
            <person name="Goeker M."/>
        </authorList>
    </citation>
    <scope>NUCLEOTIDE SEQUENCE [LARGE SCALE GENOMIC DNA]</scope>
    <source>
        <strain evidence="9 10">DSM 102969</strain>
    </source>
</reference>
<evidence type="ECO:0000259" key="8">
    <source>
        <dbReference type="Pfam" id="PF23016"/>
    </source>
</evidence>
<dbReference type="Pfam" id="PF23016">
    <property type="entry name" value="RsmI_C"/>
    <property type="match status" value="1"/>
</dbReference>
<evidence type="ECO:0000256" key="1">
    <source>
        <dbReference type="ARBA" id="ARBA00022490"/>
    </source>
</evidence>
<dbReference type="Pfam" id="PF00590">
    <property type="entry name" value="TP_methylase"/>
    <property type="match status" value="1"/>
</dbReference>
<dbReference type="GO" id="GO:0070677">
    <property type="term" value="F:rRNA (cytosine-2'-O-)-methyltransferase activity"/>
    <property type="evidence" value="ECO:0007669"/>
    <property type="project" value="UniProtKB-UniRule"/>
</dbReference>
<dbReference type="FunFam" id="3.40.1010.10:FF:000007">
    <property type="entry name" value="Ribosomal RNA small subunit methyltransferase I"/>
    <property type="match status" value="1"/>
</dbReference>
<gene>
    <name evidence="6" type="primary">rsmI</name>
    <name evidence="9" type="ORF">EDD54_1831</name>
</gene>
<proteinExistence type="inferred from homology"/>
<evidence type="ECO:0000256" key="2">
    <source>
        <dbReference type="ARBA" id="ARBA00022552"/>
    </source>
</evidence>